<keyword evidence="4" id="KW-1003">Cell membrane</keyword>
<dbReference type="Pfam" id="PF25944">
    <property type="entry name" value="Beta-barrel_RND"/>
    <property type="match status" value="1"/>
</dbReference>
<protein>
    <submittedName>
        <fullName evidence="15">Acriflavine resistance protein A</fullName>
    </submittedName>
</protein>
<reference evidence="15 16" key="1">
    <citation type="submission" date="2017-01" db="EMBL/GenBank/DDBJ databases">
        <title>Deconstructing symbiosis and pathogenesis requirements using a combined genomic-metabolomic approach.</title>
        <authorList>
            <person name="Tobias N.J."/>
            <person name="Wolff H."/>
            <person name="Djahanschiri B."/>
            <person name="Ebersberger I."/>
            <person name="Bode H.B."/>
        </authorList>
    </citation>
    <scope>NUCLEOTIDE SEQUENCE [LARGE SCALE GENOMIC DNA]</scope>
    <source>
        <strain evidence="15 16">DSM 4764</strain>
    </source>
</reference>
<dbReference type="Gene3D" id="2.40.30.170">
    <property type="match status" value="1"/>
</dbReference>
<evidence type="ECO:0000256" key="2">
    <source>
        <dbReference type="ARBA" id="ARBA00009477"/>
    </source>
</evidence>
<evidence type="ECO:0000256" key="8">
    <source>
        <dbReference type="ARBA" id="ARBA00023139"/>
    </source>
</evidence>
<dbReference type="InterPro" id="IPR006143">
    <property type="entry name" value="RND_pump_MFP"/>
</dbReference>
<evidence type="ECO:0000313" key="16">
    <source>
        <dbReference type="Proteomes" id="UP000194204"/>
    </source>
</evidence>
<dbReference type="GO" id="GO:0005886">
    <property type="term" value="C:plasma membrane"/>
    <property type="evidence" value="ECO:0007669"/>
    <property type="project" value="UniProtKB-SubCell"/>
</dbReference>
<feature type="domain" description="Multidrug resistance protein MdtA-like beta-barrel" evidence="13">
    <location>
        <begin position="212"/>
        <end position="301"/>
    </location>
</feature>
<dbReference type="Gene3D" id="2.40.50.100">
    <property type="match status" value="1"/>
</dbReference>
<feature type="domain" description="Multidrug resistance protein MdtA-like alpha-helical hairpin" evidence="11">
    <location>
        <begin position="106"/>
        <end position="175"/>
    </location>
</feature>
<evidence type="ECO:0000256" key="3">
    <source>
        <dbReference type="ARBA" id="ARBA00022448"/>
    </source>
</evidence>
<dbReference type="PROSITE" id="PS51257">
    <property type="entry name" value="PROKAR_LIPOPROTEIN"/>
    <property type="match status" value="1"/>
</dbReference>
<gene>
    <name evidence="15" type="ORF">Xbed_00530</name>
</gene>
<dbReference type="PANTHER" id="PTHR30158">
    <property type="entry name" value="ACRA/E-RELATED COMPONENT OF DRUG EFFLUX TRANSPORTER"/>
    <property type="match status" value="1"/>
</dbReference>
<dbReference type="Proteomes" id="UP000194204">
    <property type="component" value="Unassembled WGS sequence"/>
</dbReference>
<comment type="similarity">
    <text evidence="2">Belongs to the membrane fusion protein (MFP) (TC 8.A.1) family.</text>
</comment>
<dbReference type="PANTHER" id="PTHR30158:SF3">
    <property type="entry name" value="MULTIDRUG EFFLUX PUMP SUBUNIT ACRA-RELATED"/>
    <property type="match status" value="1"/>
</dbReference>
<dbReference type="GO" id="GO:0022857">
    <property type="term" value="F:transmembrane transporter activity"/>
    <property type="evidence" value="ECO:0007669"/>
    <property type="project" value="InterPro"/>
</dbReference>
<evidence type="ECO:0000256" key="10">
    <source>
        <dbReference type="SAM" id="SignalP"/>
    </source>
</evidence>
<feature type="chain" id="PRO_5012643972" evidence="10">
    <location>
        <begin position="25"/>
        <end position="399"/>
    </location>
</feature>
<dbReference type="NCBIfam" id="TIGR01730">
    <property type="entry name" value="RND_mfp"/>
    <property type="match status" value="1"/>
</dbReference>
<dbReference type="GO" id="GO:0140330">
    <property type="term" value="P:xenobiotic detoxification by transmembrane export across the cell outer membrane"/>
    <property type="evidence" value="ECO:0007669"/>
    <property type="project" value="UniProtKB-ARBA"/>
</dbReference>
<feature type="domain" description="Multidrug resistance protein MdtA-like C-terminal permuted SH3" evidence="14">
    <location>
        <begin position="305"/>
        <end position="367"/>
    </location>
</feature>
<evidence type="ECO:0000256" key="6">
    <source>
        <dbReference type="ARBA" id="ARBA00022729"/>
    </source>
</evidence>
<proteinExistence type="inferred from homology"/>
<dbReference type="EMBL" id="MUBK01000003">
    <property type="protein sequence ID" value="OTA21303.1"/>
    <property type="molecule type" value="Genomic_DNA"/>
</dbReference>
<dbReference type="OrthoDB" id="9800613at2"/>
<keyword evidence="5" id="KW-0997">Cell inner membrane</keyword>
<comment type="caution">
    <text evidence="15">The sequence shown here is derived from an EMBL/GenBank/DDBJ whole genome shotgun (WGS) entry which is preliminary data.</text>
</comment>
<keyword evidence="3" id="KW-0813">Transport</keyword>
<keyword evidence="8" id="KW-0564">Palmitate</keyword>
<keyword evidence="9" id="KW-0449">Lipoprotein</keyword>
<organism evidence="15 16">
    <name type="scientific">Xenorhabdus beddingii</name>
    <dbReference type="NCBI Taxonomy" id="40578"/>
    <lineage>
        <taxon>Bacteria</taxon>
        <taxon>Pseudomonadati</taxon>
        <taxon>Pseudomonadota</taxon>
        <taxon>Gammaproteobacteria</taxon>
        <taxon>Enterobacterales</taxon>
        <taxon>Morganellaceae</taxon>
        <taxon>Xenorhabdus</taxon>
    </lineage>
</organism>
<evidence type="ECO:0000259" key="11">
    <source>
        <dbReference type="Pfam" id="PF25876"/>
    </source>
</evidence>
<dbReference type="Pfam" id="PF25876">
    <property type="entry name" value="HH_MFP_RND"/>
    <property type="match status" value="1"/>
</dbReference>
<keyword evidence="7" id="KW-0472">Membrane</keyword>
<dbReference type="Gene3D" id="1.10.287.470">
    <property type="entry name" value="Helix hairpin bin"/>
    <property type="match status" value="1"/>
</dbReference>
<evidence type="ECO:0000259" key="14">
    <source>
        <dbReference type="Pfam" id="PF25967"/>
    </source>
</evidence>
<evidence type="ECO:0000259" key="13">
    <source>
        <dbReference type="Pfam" id="PF25944"/>
    </source>
</evidence>
<evidence type="ECO:0000256" key="5">
    <source>
        <dbReference type="ARBA" id="ARBA00022519"/>
    </source>
</evidence>
<dbReference type="FunFam" id="2.40.420.20:FF:000001">
    <property type="entry name" value="Efflux RND transporter periplasmic adaptor subunit"/>
    <property type="match status" value="1"/>
</dbReference>
<dbReference type="RefSeq" id="WP_086111400.1">
    <property type="nucleotide sequence ID" value="NZ_CAWNHF010000134.1"/>
</dbReference>
<dbReference type="Gene3D" id="2.40.420.20">
    <property type="match status" value="1"/>
</dbReference>
<feature type="domain" description="Multidrug resistance protein MdtA-like barrel-sandwich hybrid" evidence="12">
    <location>
        <begin position="65"/>
        <end position="208"/>
    </location>
</feature>
<comment type="subcellular location">
    <subcellularLocation>
        <location evidence="1">Cell inner membrane</location>
        <topology evidence="1">Lipid-anchor</topology>
    </subcellularLocation>
</comment>
<dbReference type="InterPro" id="IPR058627">
    <property type="entry name" value="MdtA-like_C"/>
</dbReference>
<feature type="signal peptide" evidence="10">
    <location>
        <begin position="1"/>
        <end position="24"/>
    </location>
</feature>
<dbReference type="Pfam" id="PF25967">
    <property type="entry name" value="RND-MFP_C"/>
    <property type="match status" value="1"/>
</dbReference>
<evidence type="ECO:0000256" key="9">
    <source>
        <dbReference type="ARBA" id="ARBA00023288"/>
    </source>
</evidence>
<evidence type="ECO:0000259" key="12">
    <source>
        <dbReference type="Pfam" id="PF25917"/>
    </source>
</evidence>
<dbReference type="GO" id="GO:0046677">
    <property type="term" value="P:response to antibiotic"/>
    <property type="evidence" value="ECO:0007669"/>
    <property type="project" value="TreeGrafter"/>
</dbReference>
<dbReference type="SUPFAM" id="SSF111369">
    <property type="entry name" value="HlyD-like secretion proteins"/>
    <property type="match status" value="1"/>
</dbReference>
<dbReference type="STRING" id="40578.Xbed_00530"/>
<dbReference type="FunFam" id="2.40.30.170:FF:000001">
    <property type="entry name" value="Multidrug resistance efflux transporter MdtE"/>
    <property type="match status" value="1"/>
</dbReference>
<name>A0A1Y2SQM1_9GAMM</name>
<dbReference type="Pfam" id="PF25917">
    <property type="entry name" value="BSH_RND"/>
    <property type="match status" value="1"/>
</dbReference>
<dbReference type="InterPro" id="IPR058624">
    <property type="entry name" value="MdtA-like_HH"/>
</dbReference>
<sequence>MRKNRGVLPLATLLVLSGSFILSGCNDNTQQGTIGQHVPEVGIVTLKAEPLTVITELPGRTSAYRVAEVRPQVSGIILKRNYKEGTDIAAGESLYQIDPATYQAEYNKAKANLARAQANANVSHLTVERYKSLLGTQYVSKQEFDKANSDYAQANADVQSSKAALETARINLAYTKVTSPISGRGGKSTVTEGALVSAGQPTALTTVQQLDPIYVDITQSSDDYLRFKNEIAKGTVHKESKKNKIRLITDSGQEYSQEGYLEFSDVTVDESTGSITMRAVFPNPNEELLPGMFVRTKLEEGVRQNAILIPQQAVTRTPRGQATTLIIDKDNKVELRNINAAQAIGNKWLVTEGLKAGDKVIVTGLQKIMPGITVKPTEIDLNAKPTANQAEPAKSLNKE</sequence>
<dbReference type="FunFam" id="1.10.287.470:FF:000002">
    <property type="entry name" value="Efflux RND transporter periplasmic adaptor subunit"/>
    <property type="match status" value="1"/>
</dbReference>
<keyword evidence="16" id="KW-1185">Reference proteome</keyword>
<evidence type="ECO:0000313" key="15">
    <source>
        <dbReference type="EMBL" id="OTA21303.1"/>
    </source>
</evidence>
<dbReference type="InterPro" id="IPR058625">
    <property type="entry name" value="MdtA-like_BSH"/>
</dbReference>
<evidence type="ECO:0000256" key="1">
    <source>
        <dbReference type="ARBA" id="ARBA00004519"/>
    </source>
</evidence>
<accession>A0A1Y2SQM1</accession>
<evidence type="ECO:0000256" key="7">
    <source>
        <dbReference type="ARBA" id="ARBA00023136"/>
    </source>
</evidence>
<dbReference type="AlphaFoldDB" id="A0A1Y2SQM1"/>
<evidence type="ECO:0000256" key="4">
    <source>
        <dbReference type="ARBA" id="ARBA00022475"/>
    </source>
</evidence>
<keyword evidence="6 10" id="KW-0732">Signal</keyword>
<dbReference type="InterPro" id="IPR058626">
    <property type="entry name" value="MdtA-like_b-barrel"/>
</dbReference>